<proteinExistence type="predicted"/>
<evidence type="ECO:0000313" key="2">
    <source>
        <dbReference type="EMBL" id="ROT74170.1"/>
    </source>
</evidence>
<organism evidence="2 3">
    <name type="scientific">Penaeus vannamei</name>
    <name type="common">Whiteleg shrimp</name>
    <name type="synonym">Litopenaeus vannamei</name>
    <dbReference type="NCBI Taxonomy" id="6689"/>
    <lineage>
        <taxon>Eukaryota</taxon>
        <taxon>Metazoa</taxon>
        <taxon>Ecdysozoa</taxon>
        <taxon>Arthropoda</taxon>
        <taxon>Crustacea</taxon>
        <taxon>Multicrustacea</taxon>
        <taxon>Malacostraca</taxon>
        <taxon>Eumalacostraca</taxon>
        <taxon>Eucarida</taxon>
        <taxon>Decapoda</taxon>
        <taxon>Dendrobranchiata</taxon>
        <taxon>Penaeoidea</taxon>
        <taxon>Penaeidae</taxon>
        <taxon>Penaeus</taxon>
    </lineage>
</organism>
<evidence type="ECO:0000256" key="1">
    <source>
        <dbReference type="SAM" id="MobiDB-lite"/>
    </source>
</evidence>
<evidence type="ECO:0000313" key="3">
    <source>
        <dbReference type="Proteomes" id="UP000283509"/>
    </source>
</evidence>
<feature type="compositionally biased region" description="Low complexity" evidence="1">
    <location>
        <begin position="48"/>
        <end position="58"/>
    </location>
</feature>
<dbReference type="Proteomes" id="UP000283509">
    <property type="component" value="Unassembled WGS sequence"/>
</dbReference>
<sequence length="379" mass="40433">MIFSSTAKMECLPAEDAFPLSWVLPFLSTSLPSPTLPSFPTSLPPSSPSSMRSSSLFPTSSPPPLSFYPLQVPGHPPFPASRPFPSPHPCVLSLLKEPPSLSSLPHYLSHSTPYHVPSLPSAPFLPASSSNPFLPFPYPPSHPHQFVHPYRRRPSLPSFPPTVHCHPPLSPPLPPLLSSPLSMHHLHSLRTLFPSPTLLPSLVHASFSPPIDVPSPPLFPPSLLPSLLSLLPSPPSLLPSPTIQVTPPPFPFPLSHPHPPSVPGAARGASVSLRDTLPSCGTQSQPTLPLPLPLLSPAPLLPCPLFPPCILALSCSFSLLPISVHDTLLPIDECNEFKHALNNTDAASSTEQTPPVVMATGNVPYCTQGDGNGSWHKIS</sequence>
<feature type="region of interest" description="Disordered" evidence="1">
    <location>
        <begin position="38"/>
        <end position="58"/>
    </location>
</feature>
<reference evidence="2 3" key="2">
    <citation type="submission" date="2019-01" db="EMBL/GenBank/DDBJ databases">
        <title>The decoding of complex shrimp genome reveals the adaptation for benthos swimmer, frequently molting mechanism and breeding impact on genome.</title>
        <authorList>
            <person name="Sun Y."/>
            <person name="Gao Y."/>
            <person name="Yu Y."/>
        </authorList>
    </citation>
    <scope>NUCLEOTIDE SEQUENCE [LARGE SCALE GENOMIC DNA]</scope>
    <source>
        <tissue evidence="2">Muscle</tissue>
    </source>
</reference>
<feature type="compositionally biased region" description="Pro residues" evidence="1">
    <location>
        <begin position="38"/>
        <end position="47"/>
    </location>
</feature>
<comment type="caution">
    <text evidence="2">The sequence shown here is derived from an EMBL/GenBank/DDBJ whole genome shotgun (WGS) entry which is preliminary data.</text>
</comment>
<reference evidence="2 3" key="1">
    <citation type="submission" date="2018-04" db="EMBL/GenBank/DDBJ databases">
        <authorList>
            <person name="Zhang X."/>
            <person name="Yuan J."/>
            <person name="Li F."/>
            <person name="Xiang J."/>
        </authorList>
    </citation>
    <scope>NUCLEOTIDE SEQUENCE [LARGE SCALE GENOMIC DNA]</scope>
    <source>
        <tissue evidence="2">Muscle</tissue>
    </source>
</reference>
<accession>A0A423TCE1</accession>
<dbReference type="AlphaFoldDB" id="A0A423TCE1"/>
<gene>
    <name evidence="2" type="ORF">C7M84_007344</name>
</gene>
<protein>
    <submittedName>
        <fullName evidence="2">Uncharacterized protein</fullName>
    </submittedName>
</protein>
<keyword evidence="3" id="KW-1185">Reference proteome</keyword>
<dbReference type="EMBL" id="QCYY01001927">
    <property type="protein sequence ID" value="ROT74170.1"/>
    <property type="molecule type" value="Genomic_DNA"/>
</dbReference>
<name>A0A423TCE1_PENVA</name>